<evidence type="ECO:0000256" key="4">
    <source>
        <dbReference type="ARBA" id="ARBA00022692"/>
    </source>
</evidence>
<proteinExistence type="inferred from homology"/>
<dbReference type="GO" id="GO:0005774">
    <property type="term" value="C:vacuolar membrane"/>
    <property type="evidence" value="ECO:0007669"/>
    <property type="project" value="UniProtKB-ARBA"/>
</dbReference>
<evidence type="ECO:0000313" key="11">
    <source>
        <dbReference type="Proteomes" id="UP001219568"/>
    </source>
</evidence>
<comment type="similarity">
    <text evidence="2">Belongs to the Ca(2+):cation antiporter (CaCA) (TC 2.A.19) family.</text>
</comment>
<comment type="caution">
    <text evidence="10">The sequence shown here is derived from an EMBL/GenBank/DDBJ whole genome shotgun (WGS) entry which is preliminary data.</text>
</comment>
<feature type="domain" description="Sodium/calcium exchanger membrane region" evidence="9">
    <location>
        <begin position="204"/>
        <end position="346"/>
    </location>
</feature>
<sequence length="348" mass="37922">VLLPMRSSQTSSRLHLDHCHVPDPDLWTRFRGLIQMPAQAGLNINYGLPVMVLLPLAAAAKIFHWHASVVLVVNIVAIVFLSEAISISSEELEEHLGELQGALLSATFGNTVELTMSDMISGTVALLLPTALYSTFPVSKIDSRVLSFSRGTSLVLLILYAGYLYFYLGTHKHLFTSCEDQVDEEDENVESSTPPTTVSLASLVIRLVIAIVATIFCTEFLLESVGDMAETLGISHSFIALVFVLLASNSTEAVTVISSSRSGNTDSAIRVIIDSLLQIGLFAIPFLVIVGWCIAEPMTLFFDSFETVAMFLAILVVNHLLRDGQYAYIHGAMLIALYCGLVAAFYTR</sequence>
<keyword evidence="3" id="KW-0813">Transport</keyword>
<feature type="transmembrane region" description="Helical" evidence="8">
    <location>
        <begin position="300"/>
        <end position="321"/>
    </location>
</feature>
<feature type="transmembrane region" description="Helical" evidence="8">
    <location>
        <begin position="268"/>
        <end position="293"/>
    </location>
</feature>
<dbReference type="AlphaFoldDB" id="A0AAD6IJG8"/>
<comment type="subcellular location">
    <subcellularLocation>
        <location evidence="1">Endomembrane system</location>
        <topology evidence="1">Multi-pass membrane protein</topology>
    </subcellularLocation>
</comment>
<accession>A0AAD6IJG8</accession>
<dbReference type="InterPro" id="IPR004837">
    <property type="entry name" value="NaCa_Exmemb"/>
</dbReference>
<keyword evidence="11" id="KW-1185">Reference proteome</keyword>
<dbReference type="Pfam" id="PF01699">
    <property type="entry name" value="Na_Ca_ex"/>
    <property type="match status" value="1"/>
</dbReference>
<feature type="transmembrane region" description="Helical" evidence="8">
    <location>
        <begin position="148"/>
        <end position="168"/>
    </location>
</feature>
<evidence type="ECO:0000256" key="7">
    <source>
        <dbReference type="ARBA" id="ARBA00023136"/>
    </source>
</evidence>
<evidence type="ECO:0000256" key="6">
    <source>
        <dbReference type="ARBA" id="ARBA00023065"/>
    </source>
</evidence>
<reference evidence="10" key="2">
    <citation type="submission" date="2023-01" db="EMBL/GenBank/DDBJ databases">
        <authorList>
            <person name="Petersen C."/>
        </authorList>
    </citation>
    <scope>NUCLEOTIDE SEQUENCE</scope>
    <source>
        <strain evidence="10">IBT 15450</strain>
    </source>
</reference>
<organism evidence="10 11">
    <name type="scientific">Penicillium canescens</name>
    <dbReference type="NCBI Taxonomy" id="5083"/>
    <lineage>
        <taxon>Eukaryota</taxon>
        <taxon>Fungi</taxon>
        <taxon>Dikarya</taxon>
        <taxon>Ascomycota</taxon>
        <taxon>Pezizomycotina</taxon>
        <taxon>Eurotiomycetes</taxon>
        <taxon>Eurotiomycetidae</taxon>
        <taxon>Eurotiales</taxon>
        <taxon>Aspergillaceae</taxon>
        <taxon>Penicillium</taxon>
    </lineage>
</organism>
<reference evidence="10" key="1">
    <citation type="journal article" date="2023" name="IMA Fungus">
        <title>Comparative genomic study of the Penicillium genus elucidates a diverse pangenome and 15 lateral gene transfer events.</title>
        <authorList>
            <person name="Petersen C."/>
            <person name="Sorensen T."/>
            <person name="Nielsen M.R."/>
            <person name="Sondergaard T.E."/>
            <person name="Sorensen J.L."/>
            <person name="Fitzpatrick D.A."/>
            <person name="Frisvad J.C."/>
            <person name="Nielsen K.L."/>
        </authorList>
    </citation>
    <scope>NUCLEOTIDE SEQUENCE</scope>
    <source>
        <strain evidence="10">IBT 15450</strain>
    </source>
</reference>
<evidence type="ECO:0000256" key="8">
    <source>
        <dbReference type="SAM" id="Phobius"/>
    </source>
</evidence>
<dbReference type="GO" id="GO:0015369">
    <property type="term" value="F:calcium:proton antiporter activity"/>
    <property type="evidence" value="ECO:0007669"/>
    <property type="project" value="TreeGrafter"/>
</dbReference>
<feature type="transmembrane region" description="Helical" evidence="8">
    <location>
        <begin position="200"/>
        <end position="222"/>
    </location>
</feature>
<keyword evidence="7 8" id="KW-0472">Membrane</keyword>
<evidence type="ECO:0000256" key="1">
    <source>
        <dbReference type="ARBA" id="ARBA00004127"/>
    </source>
</evidence>
<dbReference type="GO" id="GO:0012505">
    <property type="term" value="C:endomembrane system"/>
    <property type="evidence" value="ECO:0007669"/>
    <property type="project" value="UniProtKB-SubCell"/>
</dbReference>
<keyword evidence="4 8" id="KW-0812">Transmembrane</keyword>
<dbReference type="PANTHER" id="PTHR31503">
    <property type="entry name" value="VACUOLAR CALCIUM ION TRANSPORTER"/>
    <property type="match status" value="1"/>
</dbReference>
<protein>
    <recommendedName>
        <fullName evidence="9">Sodium/calcium exchanger membrane region domain-containing protein</fullName>
    </recommendedName>
</protein>
<dbReference type="InterPro" id="IPR004713">
    <property type="entry name" value="CaH_exchang"/>
</dbReference>
<feature type="transmembrane region" description="Helical" evidence="8">
    <location>
        <begin position="46"/>
        <end position="63"/>
    </location>
</feature>
<dbReference type="Gene3D" id="1.20.1420.30">
    <property type="entry name" value="NCX, central ion-binding region"/>
    <property type="match status" value="1"/>
</dbReference>
<dbReference type="PANTHER" id="PTHR31503:SF22">
    <property type="entry name" value="VACUOLAR CALCIUM ION TRANSPORTER"/>
    <property type="match status" value="1"/>
</dbReference>
<keyword evidence="5 8" id="KW-1133">Transmembrane helix</keyword>
<feature type="transmembrane region" description="Helical" evidence="8">
    <location>
        <begin position="70"/>
        <end position="89"/>
    </location>
</feature>
<name>A0AAD6IJG8_PENCN</name>
<dbReference type="Proteomes" id="UP001219568">
    <property type="component" value="Unassembled WGS sequence"/>
</dbReference>
<feature type="transmembrane region" description="Helical" evidence="8">
    <location>
        <begin position="229"/>
        <end position="248"/>
    </location>
</feature>
<dbReference type="InterPro" id="IPR044880">
    <property type="entry name" value="NCX_ion-bd_dom_sf"/>
</dbReference>
<evidence type="ECO:0000256" key="3">
    <source>
        <dbReference type="ARBA" id="ARBA00022448"/>
    </source>
</evidence>
<evidence type="ECO:0000256" key="2">
    <source>
        <dbReference type="ARBA" id="ARBA00008170"/>
    </source>
</evidence>
<keyword evidence="6" id="KW-0406">Ion transport</keyword>
<evidence type="ECO:0000256" key="5">
    <source>
        <dbReference type="ARBA" id="ARBA00022989"/>
    </source>
</evidence>
<feature type="transmembrane region" description="Helical" evidence="8">
    <location>
        <begin position="327"/>
        <end position="346"/>
    </location>
</feature>
<gene>
    <name evidence="10" type="ORF">N7460_002234</name>
</gene>
<feature type="non-terminal residue" evidence="10">
    <location>
        <position position="1"/>
    </location>
</feature>
<dbReference type="GO" id="GO:0006874">
    <property type="term" value="P:intracellular calcium ion homeostasis"/>
    <property type="evidence" value="ECO:0007669"/>
    <property type="project" value="TreeGrafter"/>
</dbReference>
<evidence type="ECO:0000259" key="9">
    <source>
        <dbReference type="Pfam" id="PF01699"/>
    </source>
</evidence>
<dbReference type="EMBL" id="JAQJZL010000002">
    <property type="protein sequence ID" value="KAJ6051700.1"/>
    <property type="molecule type" value="Genomic_DNA"/>
</dbReference>
<evidence type="ECO:0000313" key="10">
    <source>
        <dbReference type="EMBL" id="KAJ6051700.1"/>
    </source>
</evidence>
<feature type="transmembrane region" description="Helical" evidence="8">
    <location>
        <begin position="119"/>
        <end position="136"/>
    </location>
</feature>